<gene>
    <name evidence="1" type="ORF">MLD38_040012</name>
</gene>
<accession>A0ACB9L539</accession>
<evidence type="ECO:0000313" key="2">
    <source>
        <dbReference type="Proteomes" id="UP001057402"/>
    </source>
</evidence>
<proteinExistence type="predicted"/>
<keyword evidence="2" id="KW-1185">Reference proteome</keyword>
<protein>
    <submittedName>
        <fullName evidence="1">Uncharacterized protein</fullName>
    </submittedName>
</protein>
<dbReference type="EMBL" id="CM042891">
    <property type="protein sequence ID" value="KAI4304516.1"/>
    <property type="molecule type" value="Genomic_DNA"/>
</dbReference>
<dbReference type="Proteomes" id="UP001057402">
    <property type="component" value="Chromosome 12"/>
</dbReference>
<name>A0ACB9L539_9MYRT</name>
<evidence type="ECO:0000313" key="1">
    <source>
        <dbReference type="EMBL" id="KAI4304516.1"/>
    </source>
</evidence>
<comment type="caution">
    <text evidence="1">The sequence shown here is derived from an EMBL/GenBank/DDBJ whole genome shotgun (WGS) entry which is preliminary data.</text>
</comment>
<organism evidence="1 2">
    <name type="scientific">Melastoma candidum</name>
    <dbReference type="NCBI Taxonomy" id="119954"/>
    <lineage>
        <taxon>Eukaryota</taxon>
        <taxon>Viridiplantae</taxon>
        <taxon>Streptophyta</taxon>
        <taxon>Embryophyta</taxon>
        <taxon>Tracheophyta</taxon>
        <taxon>Spermatophyta</taxon>
        <taxon>Magnoliopsida</taxon>
        <taxon>eudicotyledons</taxon>
        <taxon>Gunneridae</taxon>
        <taxon>Pentapetalae</taxon>
        <taxon>rosids</taxon>
        <taxon>malvids</taxon>
        <taxon>Myrtales</taxon>
        <taxon>Melastomataceae</taxon>
        <taxon>Melastomatoideae</taxon>
        <taxon>Melastomateae</taxon>
        <taxon>Melastoma</taxon>
    </lineage>
</organism>
<reference evidence="2" key="1">
    <citation type="journal article" date="2023" name="Front. Plant Sci.">
        <title>Chromosomal-level genome assembly of Melastoma candidum provides insights into trichome evolution.</title>
        <authorList>
            <person name="Zhong Y."/>
            <person name="Wu W."/>
            <person name="Sun C."/>
            <person name="Zou P."/>
            <person name="Liu Y."/>
            <person name="Dai S."/>
            <person name="Zhou R."/>
        </authorList>
    </citation>
    <scope>NUCLEOTIDE SEQUENCE [LARGE SCALE GENOMIC DNA]</scope>
</reference>
<sequence>MASSGNGVEDRGSDRDHVHGLREPLVAVEEGGKKLDIDGGGSSWMIYFCTFVAVCGSYEFGACAGYSSPTQSAIREDLSLSLSEYSVFGSILTFGAMIGAITSGPIADFVGRKWTMRIATAFCITGWLAIYWAQGAVALDIGRLSSGYGMGTFSYVVPVFIAEMAPKNLRGVLTAVNQLMICAGVSVAFIIGTVLSWRTLALTGLVPCAVLLVGLFFIPESPRWLAKTGQGKEFRAALQKLRGKDADISHEAAEIQDYIETLDQLPKAKLLDLFRSRYRRSVTIGVGLMVCQQFGGINGVCFYVSYIFEEAGFSSSVGTVTYAILQVIITAIGAVLVDRAGRKPLLLISGTGLVAGCLLVAISFFLKVHDWATAASPVLAVSGILLYIGSFSVGMGAVPWVVMSEIFPVNIKGVAGGFATLVNWFGAWLISYTFTYLMSWSSYGTFILYAAINLLGMLFITTVVPETKGRSLEQIQAAINKSTA</sequence>